<dbReference type="RefSeq" id="WP_210356021.1">
    <property type="nucleotide sequence ID" value="NZ_JAEQMU010000006.1"/>
</dbReference>
<evidence type="ECO:0000313" key="8">
    <source>
        <dbReference type="EMBL" id="MFD2554178.1"/>
    </source>
</evidence>
<keyword evidence="9" id="KW-1185">Reference proteome</keyword>
<feature type="domain" description="SusD-like N-terminal" evidence="7">
    <location>
        <begin position="107"/>
        <end position="242"/>
    </location>
</feature>
<keyword evidence="4" id="KW-0472">Membrane</keyword>
<comment type="similarity">
    <text evidence="2">Belongs to the SusD family.</text>
</comment>
<dbReference type="InterPro" id="IPR012944">
    <property type="entry name" value="SusD_RagB_dom"/>
</dbReference>
<evidence type="ECO:0000259" key="6">
    <source>
        <dbReference type="Pfam" id="PF07980"/>
    </source>
</evidence>
<dbReference type="Pfam" id="PF07980">
    <property type="entry name" value="SusD_RagB"/>
    <property type="match status" value="1"/>
</dbReference>
<evidence type="ECO:0000256" key="5">
    <source>
        <dbReference type="ARBA" id="ARBA00023237"/>
    </source>
</evidence>
<comment type="subcellular location">
    <subcellularLocation>
        <location evidence="1">Cell outer membrane</location>
    </subcellularLocation>
</comment>
<keyword evidence="3" id="KW-0732">Signal</keyword>
<feature type="domain" description="RagB/SusD" evidence="6">
    <location>
        <begin position="342"/>
        <end position="464"/>
    </location>
</feature>
<dbReference type="CDD" id="cd08977">
    <property type="entry name" value="SusD"/>
    <property type="match status" value="1"/>
</dbReference>
<evidence type="ECO:0000259" key="7">
    <source>
        <dbReference type="Pfam" id="PF14322"/>
    </source>
</evidence>
<dbReference type="EMBL" id="JBHULD010000008">
    <property type="protein sequence ID" value="MFD2554178.1"/>
    <property type="molecule type" value="Genomic_DNA"/>
</dbReference>
<dbReference type="InterPro" id="IPR033985">
    <property type="entry name" value="SusD-like_N"/>
</dbReference>
<evidence type="ECO:0000256" key="4">
    <source>
        <dbReference type="ARBA" id="ARBA00023136"/>
    </source>
</evidence>
<gene>
    <name evidence="8" type="ORF">ACFSQW_07245</name>
</gene>
<dbReference type="InterPro" id="IPR011990">
    <property type="entry name" value="TPR-like_helical_dom_sf"/>
</dbReference>
<evidence type="ECO:0000313" key="9">
    <source>
        <dbReference type="Proteomes" id="UP001597440"/>
    </source>
</evidence>
<evidence type="ECO:0000256" key="3">
    <source>
        <dbReference type="ARBA" id="ARBA00022729"/>
    </source>
</evidence>
<keyword evidence="5" id="KW-0998">Cell outer membrane</keyword>
<sequence length="474" mass="53865">MKTLYIKNITRTLGTIGVLCCMLSCNDFLKEESQDEVIPKTVVDYKELLLGSGYPDDKPDPSNFTYYMDDDVEFAMDASQLGSSAAKGLLPTFSWQPSFVDRDGNGVEYAIAPASTPYARYYVWIMGCNAILDNIDKAIGIESAKDRVKAEALAVRAYLYFQLVNIYGEPYSTNPESLAVPLKLHSGLEENFFKRVKVKEVYSQVLADLNEASRLMEPLDIVRGDFHINQRAIHILLSRIYLHMEDWDNCIKHANAVFEKGGRVAQLLPWATNSNNYLSYDNPEVEWVYGGATQPGQYPYIPNRGLVASFDVKDVRSTYFSKTNPDWHILSKLPTGASLKQVMRSSEALLNRAEAYAQQRKTEAASKDLNTLRRNRITDYVDHSFTDATALLEIIRGERRKEFCYEGFRWFDLRRYGMPAIEHRYLNAAGENVQTYVLEKNDAMYTVPFANSLLLANPQMQQNPSGIMGERNPK</sequence>
<protein>
    <submittedName>
        <fullName evidence="8">RagB/SusD family nutrient uptake outer membrane protein</fullName>
    </submittedName>
</protein>
<organism evidence="8 9">
    <name type="scientific">Sphingobacterium tabacisoli</name>
    <dbReference type="NCBI Taxonomy" id="2044855"/>
    <lineage>
        <taxon>Bacteria</taxon>
        <taxon>Pseudomonadati</taxon>
        <taxon>Bacteroidota</taxon>
        <taxon>Sphingobacteriia</taxon>
        <taxon>Sphingobacteriales</taxon>
        <taxon>Sphingobacteriaceae</taxon>
        <taxon>Sphingobacterium</taxon>
    </lineage>
</organism>
<evidence type="ECO:0000256" key="2">
    <source>
        <dbReference type="ARBA" id="ARBA00006275"/>
    </source>
</evidence>
<reference evidence="9" key="1">
    <citation type="journal article" date="2019" name="Int. J. Syst. Evol. Microbiol.">
        <title>The Global Catalogue of Microorganisms (GCM) 10K type strain sequencing project: providing services to taxonomists for standard genome sequencing and annotation.</title>
        <authorList>
            <consortium name="The Broad Institute Genomics Platform"/>
            <consortium name="The Broad Institute Genome Sequencing Center for Infectious Disease"/>
            <person name="Wu L."/>
            <person name="Ma J."/>
        </authorList>
    </citation>
    <scope>NUCLEOTIDE SEQUENCE [LARGE SCALE GENOMIC DNA]</scope>
    <source>
        <strain evidence="9">KCTC 52298</strain>
    </source>
</reference>
<comment type="caution">
    <text evidence="8">The sequence shown here is derived from an EMBL/GenBank/DDBJ whole genome shotgun (WGS) entry which is preliminary data.</text>
</comment>
<dbReference type="Gene3D" id="1.25.40.390">
    <property type="match status" value="1"/>
</dbReference>
<accession>A0ABW5L0R8</accession>
<dbReference type="SUPFAM" id="SSF48452">
    <property type="entry name" value="TPR-like"/>
    <property type="match status" value="1"/>
</dbReference>
<proteinExistence type="inferred from homology"/>
<dbReference type="Proteomes" id="UP001597440">
    <property type="component" value="Unassembled WGS sequence"/>
</dbReference>
<dbReference type="Pfam" id="PF14322">
    <property type="entry name" value="SusD-like_3"/>
    <property type="match status" value="1"/>
</dbReference>
<evidence type="ECO:0000256" key="1">
    <source>
        <dbReference type="ARBA" id="ARBA00004442"/>
    </source>
</evidence>
<name>A0ABW5L0R8_9SPHI</name>